<dbReference type="GO" id="GO:0005249">
    <property type="term" value="F:voltage-gated potassium channel activity"/>
    <property type="evidence" value="ECO:0007669"/>
    <property type="project" value="InterPro"/>
</dbReference>
<protein>
    <submittedName>
        <fullName evidence="12">Cyclic nucleotide-binding ion channel protein, putative</fullName>
    </submittedName>
</protein>
<evidence type="ECO:0000259" key="11">
    <source>
        <dbReference type="PROSITE" id="PS50042"/>
    </source>
</evidence>
<feature type="compositionally biased region" description="Polar residues" evidence="9">
    <location>
        <begin position="606"/>
        <end position="615"/>
    </location>
</feature>
<proteinExistence type="predicted"/>
<dbReference type="SUPFAM" id="SSF81324">
    <property type="entry name" value="Voltage-gated potassium channels"/>
    <property type="match status" value="1"/>
</dbReference>
<dbReference type="GO" id="GO:0016020">
    <property type="term" value="C:membrane"/>
    <property type="evidence" value="ECO:0007669"/>
    <property type="project" value="UniProtKB-SubCell"/>
</dbReference>
<evidence type="ECO:0000313" key="12">
    <source>
        <dbReference type="EMBL" id="CUG87974.1"/>
    </source>
</evidence>
<dbReference type="InterPro" id="IPR018488">
    <property type="entry name" value="cNMP-bd_CS"/>
</dbReference>
<dbReference type="PRINTS" id="PR01463">
    <property type="entry name" value="EAGCHANLFMLY"/>
</dbReference>
<dbReference type="InterPro" id="IPR050866">
    <property type="entry name" value="CNG_cation_channel"/>
</dbReference>
<feature type="transmembrane region" description="Helical" evidence="10">
    <location>
        <begin position="77"/>
        <end position="96"/>
    </location>
</feature>
<dbReference type="Gene3D" id="1.10.287.630">
    <property type="entry name" value="Helix hairpin bin"/>
    <property type="match status" value="1"/>
</dbReference>
<feature type="transmembrane region" description="Helical" evidence="10">
    <location>
        <begin position="276"/>
        <end position="301"/>
    </location>
</feature>
<keyword evidence="7" id="KW-1071">Ligand-gated ion channel</keyword>
<gene>
    <name evidence="12" type="ORF">BSAL_12955</name>
</gene>
<feature type="transmembrane region" description="Helical" evidence="10">
    <location>
        <begin position="108"/>
        <end position="127"/>
    </location>
</feature>
<dbReference type="OMA" id="HITLPWR"/>
<dbReference type="FunFam" id="1.10.287.630:FF:000001">
    <property type="entry name" value="Cyclic nucleotide-gated channel alpha 3"/>
    <property type="match status" value="1"/>
</dbReference>
<dbReference type="SMART" id="SM00100">
    <property type="entry name" value="cNMP"/>
    <property type="match status" value="1"/>
</dbReference>
<evidence type="ECO:0000256" key="4">
    <source>
        <dbReference type="ARBA" id="ARBA00022989"/>
    </source>
</evidence>
<keyword evidence="3 10" id="KW-0812">Transmembrane</keyword>
<feature type="region of interest" description="Disordered" evidence="9">
    <location>
        <begin position="649"/>
        <end position="710"/>
    </location>
</feature>
<keyword evidence="6 10" id="KW-0472">Membrane</keyword>
<feature type="compositionally biased region" description="Pro residues" evidence="9">
    <location>
        <begin position="9"/>
        <end position="19"/>
    </location>
</feature>
<sequence length="710" mass="78970">MATVVAPASQPPTPAPPAPGKQSTGAPPAATPPPSGAAATAAPAAPAPAKAPPPPPPKQEPPFVIEHDSRIRKGWDAAQFFIVCYVGVVIPLRIGFNITEWRAWAAPDVIVDVMFLIDIFMNILTTFELEGELVKDRSEIFWRYFKTWFWFDVISVIPAEIVAAGIHEYTPLYRANRLVRFLRIGGYFATWERDSSIKPTLIRLMKSAISFLYFTHFIGCVYYIILRVEGEVAQPDFIGQDFTLLDVESLTSRYFRAWYWAMAVMPGFNNTNPVTIVELVCTSFFTLSGIMFFATIIGAVGDMATNLDSSKIYFRTHLDEIDDYMQYKKLPMQLQDDVKAYYNYLWKSGKALEKNDLLRDLPQYLKNKMSLYLNRAIVSKVPLFQKYADDEKFITALVMSLKSIVCLPNFFVVRKGEIGTDMYFVSRGELNVVTDDGNVVFTFRDGGFFGEIALLFDTKRTATIVSRTYCGMFILTKEDFKKVLRQFPEQSKGIKEIAKERFQKIVDDEKKKETADRAKTAAVQDEVREQQQEQLKSDQETNPAAAAILSIAPQVSDSATPSTTTSGTLVHQNSSSMHSTSMLLPSNGVRNSNATTHVKFVDDATNAHNNSSNNREGGMTAPPAVPSPTQDFATPVQELPAFDLAEANEMQDMLPNEVPRLDNGGDDSDGAAGRSNSTTGIERPVSQQQNRPVSNQQHGSPEGPLALDLK</sequence>
<dbReference type="InterPro" id="IPR018490">
    <property type="entry name" value="cNMP-bd_dom_sf"/>
</dbReference>
<feature type="compositionally biased region" description="Polar residues" evidence="9">
    <location>
        <begin position="553"/>
        <end position="592"/>
    </location>
</feature>
<dbReference type="CDD" id="cd00038">
    <property type="entry name" value="CAP_ED"/>
    <property type="match status" value="1"/>
</dbReference>
<dbReference type="GO" id="GO:0044877">
    <property type="term" value="F:protein-containing complex binding"/>
    <property type="evidence" value="ECO:0007669"/>
    <property type="project" value="TreeGrafter"/>
</dbReference>
<comment type="subcellular location">
    <subcellularLocation>
        <location evidence="1">Membrane</location>
        <topology evidence="1">Multi-pass membrane protein</topology>
    </subcellularLocation>
</comment>
<feature type="domain" description="Cyclic nucleotide-binding" evidence="11">
    <location>
        <begin position="383"/>
        <end position="484"/>
    </location>
</feature>
<dbReference type="PROSITE" id="PS50042">
    <property type="entry name" value="CNMP_BINDING_3"/>
    <property type="match status" value="1"/>
</dbReference>
<feature type="transmembrane region" description="Helical" evidence="10">
    <location>
        <begin position="208"/>
        <end position="226"/>
    </location>
</feature>
<dbReference type="PROSITE" id="PS00888">
    <property type="entry name" value="CNMP_BINDING_1"/>
    <property type="match status" value="1"/>
</dbReference>
<dbReference type="InterPro" id="IPR000595">
    <property type="entry name" value="cNMP-bd_dom"/>
</dbReference>
<dbReference type="VEuPathDB" id="TriTrypDB:BSAL_12955"/>
<evidence type="ECO:0000256" key="9">
    <source>
        <dbReference type="SAM" id="MobiDB-lite"/>
    </source>
</evidence>
<dbReference type="EMBL" id="CYKH01001605">
    <property type="protein sequence ID" value="CUG87974.1"/>
    <property type="molecule type" value="Genomic_DNA"/>
</dbReference>
<keyword evidence="13" id="KW-1185">Reference proteome</keyword>
<evidence type="ECO:0000256" key="8">
    <source>
        <dbReference type="ARBA" id="ARBA00023303"/>
    </source>
</evidence>
<evidence type="ECO:0000256" key="5">
    <source>
        <dbReference type="ARBA" id="ARBA00023065"/>
    </source>
</evidence>
<dbReference type="GO" id="GO:0005221">
    <property type="term" value="F:intracellularly cyclic nucleotide-activated monoatomic cation channel activity"/>
    <property type="evidence" value="ECO:0007669"/>
    <property type="project" value="InterPro"/>
</dbReference>
<dbReference type="PANTHER" id="PTHR45638">
    <property type="entry name" value="CYCLIC NUCLEOTIDE-GATED CATION CHANNEL SUBUNIT A"/>
    <property type="match status" value="1"/>
</dbReference>
<dbReference type="Proteomes" id="UP000051952">
    <property type="component" value="Unassembled WGS sequence"/>
</dbReference>
<dbReference type="InterPro" id="IPR003938">
    <property type="entry name" value="K_chnl_volt-dep_EAG/ELK/ERG"/>
</dbReference>
<accession>A0A0S4JCV9</accession>
<feature type="region of interest" description="Disordered" evidence="9">
    <location>
        <begin position="605"/>
        <end position="632"/>
    </location>
</feature>
<evidence type="ECO:0000256" key="10">
    <source>
        <dbReference type="SAM" id="Phobius"/>
    </source>
</evidence>
<evidence type="ECO:0000256" key="7">
    <source>
        <dbReference type="ARBA" id="ARBA00023286"/>
    </source>
</evidence>
<evidence type="ECO:0000313" key="13">
    <source>
        <dbReference type="Proteomes" id="UP000051952"/>
    </source>
</evidence>
<evidence type="ECO:0000256" key="6">
    <source>
        <dbReference type="ARBA" id="ARBA00023136"/>
    </source>
</evidence>
<feature type="compositionally biased region" description="Pro residues" evidence="9">
    <location>
        <begin position="45"/>
        <end position="60"/>
    </location>
</feature>
<feature type="transmembrane region" description="Helical" evidence="10">
    <location>
        <begin position="147"/>
        <end position="167"/>
    </location>
</feature>
<feature type="region of interest" description="Disordered" evidence="9">
    <location>
        <begin position="509"/>
        <end position="592"/>
    </location>
</feature>
<keyword evidence="8" id="KW-0407">Ion channel</keyword>
<dbReference type="SUPFAM" id="SSF51206">
    <property type="entry name" value="cAMP-binding domain-like"/>
    <property type="match status" value="1"/>
</dbReference>
<organism evidence="12 13">
    <name type="scientific">Bodo saltans</name>
    <name type="common">Flagellated protozoan</name>
    <dbReference type="NCBI Taxonomy" id="75058"/>
    <lineage>
        <taxon>Eukaryota</taxon>
        <taxon>Discoba</taxon>
        <taxon>Euglenozoa</taxon>
        <taxon>Kinetoplastea</taxon>
        <taxon>Metakinetoplastina</taxon>
        <taxon>Eubodonida</taxon>
        <taxon>Bodonidae</taxon>
        <taxon>Bodo</taxon>
    </lineage>
</organism>
<dbReference type="Gene3D" id="1.10.287.70">
    <property type="match status" value="1"/>
</dbReference>
<dbReference type="PROSITE" id="PS00889">
    <property type="entry name" value="CNMP_BINDING_2"/>
    <property type="match status" value="1"/>
</dbReference>
<feature type="region of interest" description="Disordered" evidence="9">
    <location>
        <begin position="1"/>
        <end position="63"/>
    </location>
</feature>
<feature type="compositionally biased region" description="Basic and acidic residues" evidence="9">
    <location>
        <begin position="509"/>
        <end position="539"/>
    </location>
</feature>
<dbReference type="PANTHER" id="PTHR45638:SF11">
    <property type="entry name" value="CYCLIC NUCLEOTIDE-GATED CATION CHANNEL SUBUNIT A"/>
    <property type="match status" value="1"/>
</dbReference>
<evidence type="ECO:0000256" key="3">
    <source>
        <dbReference type="ARBA" id="ARBA00022692"/>
    </source>
</evidence>
<dbReference type="OrthoDB" id="421226at2759"/>
<keyword evidence="5" id="KW-0406">Ion transport</keyword>
<dbReference type="InterPro" id="IPR005821">
    <property type="entry name" value="Ion_trans_dom"/>
</dbReference>
<feature type="compositionally biased region" description="Polar residues" evidence="9">
    <location>
        <begin position="685"/>
        <end position="699"/>
    </location>
</feature>
<name>A0A0S4JCV9_BODSA</name>
<keyword evidence="2" id="KW-0813">Transport</keyword>
<dbReference type="Pfam" id="PF00520">
    <property type="entry name" value="Ion_trans"/>
    <property type="match status" value="1"/>
</dbReference>
<keyword evidence="4 10" id="KW-1133">Transmembrane helix</keyword>
<dbReference type="InterPro" id="IPR014710">
    <property type="entry name" value="RmlC-like_jellyroll"/>
</dbReference>
<reference evidence="13" key="1">
    <citation type="submission" date="2015-09" db="EMBL/GenBank/DDBJ databases">
        <authorList>
            <consortium name="Pathogen Informatics"/>
        </authorList>
    </citation>
    <scope>NUCLEOTIDE SEQUENCE [LARGE SCALE GENOMIC DNA]</scope>
    <source>
        <strain evidence="13">Lake Konstanz</strain>
    </source>
</reference>
<evidence type="ECO:0000256" key="2">
    <source>
        <dbReference type="ARBA" id="ARBA00022448"/>
    </source>
</evidence>
<dbReference type="Gene3D" id="2.60.120.10">
    <property type="entry name" value="Jelly Rolls"/>
    <property type="match status" value="1"/>
</dbReference>
<dbReference type="AlphaFoldDB" id="A0A0S4JCV9"/>
<dbReference type="Pfam" id="PF00027">
    <property type="entry name" value="cNMP_binding"/>
    <property type="match status" value="1"/>
</dbReference>
<evidence type="ECO:0000256" key="1">
    <source>
        <dbReference type="ARBA" id="ARBA00004141"/>
    </source>
</evidence>